<sequence length="122" mass="13610">MVAQLERMGIVEGGNVRSGYRSAEVNRCAGGSTRSRHLRNNALDFDLTDDTRTEALCEFWRRQGPSLRMGLGFYTPTRIHIDTAGHRTWGTDYRRGTSLCVRSPGRTGAAASGRLPWRPART</sequence>
<accession>A0ABQ6ZKU6</accession>
<reference evidence="2 3" key="1">
    <citation type="submission" date="2017-10" db="EMBL/GenBank/DDBJ databases">
        <title>Whole genome sequencing of members of genus Pseudoxanthomonas.</title>
        <authorList>
            <person name="Kumar S."/>
            <person name="Bansal K."/>
            <person name="Kaur A."/>
            <person name="Patil P."/>
            <person name="Sharma S."/>
            <person name="Patil P.B."/>
        </authorList>
    </citation>
    <scope>NUCLEOTIDE SEQUENCE [LARGE SCALE GENOMIC DNA]</scope>
    <source>
        <strain evidence="2 3">DSM 17109</strain>
    </source>
</reference>
<gene>
    <name evidence="2" type="ORF">CSC78_01825</name>
</gene>
<dbReference type="EMBL" id="PDWW01000002">
    <property type="protein sequence ID" value="KAF1726873.1"/>
    <property type="molecule type" value="Genomic_DNA"/>
</dbReference>
<evidence type="ECO:0000259" key="1">
    <source>
        <dbReference type="Pfam" id="PF08291"/>
    </source>
</evidence>
<dbReference type="SUPFAM" id="SSF55166">
    <property type="entry name" value="Hedgehog/DD-peptidase"/>
    <property type="match status" value="1"/>
</dbReference>
<organism evidence="2 3">
    <name type="scientific">Pseudoxanthomonas japonensis</name>
    <dbReference type="NCBI Taxonomy" id="69284"/>
    <lineage>
        <taxon>Bacteria</taxon>
        <taxon>Pseudomonadati</taxon>
        <taxon>Pseudomonadota</taxon>
        <taxon>Gammaproteobacteria</taxon>
        <taxon>Lysobacterales</taxon>
        <taxon>Lysobacteraceae</taxon>
        <taxon>Pseudoxanthomonas</taxon>
    </lineage>
</organism>
<protein>
    <submittedName>
        <fullName evidence="2">Peptidase M15</fullName>
    </submittedName>
</protein>
<dbReference type="Proteomes" id="UP000781710">
    <property type="component" value="Unassembled WGS sequence"/>
</dbReference>
<name>A0ABQ6ZKU6_9GAMM</name>
<dbReference type="Pfam" id="PF08291">
    <property type="entry name" value="Peptidase_M15_3"/>
    <property type="match status" value="1"/>
</dbReference>
<dbReference type="InterPro" id="IPR009045">
    <property type="entry name" value="Zn_M74/Hedgehog-like"/>
</dbReference>
<evidence type="ECO:0000313" key="3">
    <source>
        <dbReference type="Proteomes" id="UP000781710"/>
    </source>
</evidence>
<comment type="caution">
    <text evidence="2">The sequence shown here is derived from an EMBL/GenBank/DDBJ whole genome shotgun (WGS) entry which is preliminary data.</text>
</comment>
<dbReference type="Gene3D" id="3.30.1380.10">
    <property type="match status" value="1"/>
</dbReference>
<keyword evidence="3" id="KW-1185">Reference proteome</keyword>
<feature type="domain" description="Peptidase M15A C-terminal" evidence="1">
    <location>
        <begin position="16"/>
        <end position="82"/>
    </location>
</feature>
<proteinExistence type="predicted"/>
<dbReference type="InterPro" id="IPR013230">
    <property type="entry name" value="Peptidase_M15A_C"/>
</dbReference>
<evidence type="ECO:0000313" key="2">
    <source>
        <dbReference type="EMBL" id="KAF1726873.1"/>
    </source>
</evidence>